<reference evidence="2" key="1">
    <citation type="submission" date="2021-06" db="EMBL/GenBank/DDBJ databases">
        <authorList>
            <person name="Hodson N. C."/>
            <person name="Mongue J. A."/>
            <person name="Jaron S. K."/>
        </authorList>
    </citation>
    <scope>NUCLEOTIDE SEQUENCE</scope>
</reference>
<accession>A0A8J2NYS2</accession>
<dbReference type="Proteomes" id="UP000708208">
    <property type="component" value="Unassembled WGS sequence"/>
</dbReference>
<evidence type="ECO:0000313" key="2">
    <source>
        <dbReference type="EMBL" id="CAG7731628.1"/>
    </source>
</evidence>
<gene>
    <name evidence="2" type="ORF">AFUS01_LOCUS20204</name>
</gene>
<feature type="transmembrane region" description="Helical" evidence="1">
    <location>
        <begin position="150"/>
        <end position="172"/>
    </location>
</feature>
<sequence>MLVEVAKDSEAQQMSKPGGSWSAPKMGNNVAIFLLGGALAVPLMIGDIASQAMQFNASNLQKSIHDFQRELVSVNHEMLMKMKTARQQMDVTTTTTKRSMSIPETSDMNSLATQLLIAKCARKYRTEDPDVEDVAVKPNTPEPSVLSQSLPVIGVVVSAIMFSLCAVFVFVVKCNQTNKMHTRFTDRQPVIRRQRYESASSLEESR</sequence>
<comment type="caution">
    <text evidence="2">The sequence shown here is derived from an EMBL/GenBank/DDBJ whole genome shotgun (WGS) entry which is preliminary data.</text>
</comment>
<keyword evidence="1" id="KW-0812">Transmembrane</keyword>
<dbReference type="AlphaFoldDB" id="A0A8J2NYS2"/>
<evidence type="ECO:0000256" key="1">
    <source>
        <dbReference type="SAM" id="Phobius"/>
    </source>
</evidence>
<feature type="transmembrane region" description="Helical" evidence="1">
    <location>
        <begin position="30"/>
        <end position="49"/>
    </location>
</feature>
<name>A0A8J2NYS2_9HEXA</name>
<proteinExistence type="predicted"/>
<keyword evidence="1" id="KW-0472">Membrane</keyword>
<keyword evidence="1" id="KW-1133">Transmembrane helix</keyword>
<dbReference type="EMBL" id="CAJVCH010216575">
    <property type="protein sequence ID" value="CAG7731628.1"/>
    <property type="molecule type" value="Genomic_DNA"/>
</dbReference>
<organism evidence="2 3">
    <name type="scientific">Allacma fusca</name>
    <dbReference type="NCBI Taxonomy" id="39272"/>
    <lineage>
        <taxon>Eukaryota</taxon>
        <taxon>Metazoa</taxon>
        <taxon>Ecdysozoa</taxon>
        <taxon>Arthropoda</taxon>
        <taxon>Hexapoda</taxon>
        <taxon>Collembola</taxon>
        <taxon>Symphypleona</taxon>
        <taxon>Sminthuridae</taxon>
        <taxon>Allacma</taxon>
    </lineage>
</organism>
<protein>
    <submittedName>
        <fullName evidence="2">Uncharacterized protein</fullName>
    </submittedName>
</protein>
<keyword evidence="3" id="KW-1185">Reference proteome</keyword>
<evidence type="ECO:0000313" key="3">
    <source>
        <dbReference type="Proteomes" id="UP000708208"/>
    </source>
</evidence>